<gene>
    <name evidence="2" type="ORF">N784_09825</name>
</gene>
<dbReference type="EMBL" id="AVPG01000025">
    <property type="protein sequence ID" value="KGX85185.1"/>
    <property type="molecule type" value="Genomic_DNA"/>
</dbReference>
<keyword evidence="1" id="KW-0812">Transmembrane</keyword>
<name>A0A0A5G279_9BACI</name>
<keyword evidence="1" id="KW-0472">Membrane</keyword>
<proteinExistence type="predicted"/>
<dbReference type="AlphaFoldDB" id="A0A0A5G279"/>
<accession>A0A0A5G279</accession>
<protein>
    <submittedName>
        <fullName evidence="2">Uncharacterized protein</fullName>
    </submittedName>
</protein>
<keyword evidence="1" id="KW-1133">Transmembrane helix</keyword>
<reference evidence="2 3" key="1">
    <citation type="submission" date="2013-08" db="EMBL/GenBank/DDBJ databases">
        <authorList>
            <person name="Huang J."/>
            <person name="Wang G."/>
        </authorList>
    </citation>
    <scope>NUCLEOTIDE SEQUENCE [LARGE SCALE GENOMIC DNA]</scope>
    <source>
        <strain evidence="2 3">JSM 072002</strain>
    </source>
</reference>
<organism evidence="2 3">
    <name type="scientific">Pontibacillus litoralis JSM 072002</name>
    <dbReference type="NCBI Taxonomy" id="1385512"/>
    <lineage>
        <taxon>Bacteria</taxon>
        <taxon>Bacillati</taxon>
        <taxon>Bacillota</taxon>
        <taxon>Bacilli</taxon>
        <taxon>Bacillales</taxon>
        <taxon>Bacillaceae</taxon>
        <taxon>Pontibacillus</taxon>
    </lineage>
</organism>
<dbReference type="STRING" id="1385512.N784_09825"/>
<feature type="transmembrane region" description="Helical" evidence="1">
    <location>
        <begin position="9"/>
        <end position="30"/>
    </location>
</feature>
<dbReference type="Proteomes" id="UP000030401">
    <property type="component" value="Unassembled WGS sequence"/>
</dbReference>
<evidence type="ECO:0000313" key="2">
    <source>
        <dbReference type="EMBL" id="KGX85185.1"/>
    </source>
</evidence>
<evidence type="ECO:0000313" key="3">
    <source>
        <dbReference type="Proteomes" id="UP000030401"/>
    </source>
</evidence>
<comment type="caution">
    <text evidence="2">The sequence shown here is derived from an EMBL/GenBank/DDBJ whole genome shotgun (WGS) entry which is preliminary data.</text>
</comment>
<keyword evidence="3" id="KW-1185">Reference proteome</keyword>
<sequence>MIEQNTDRIYWAIGWIVVLGVVIGLIHVSFPEIFGIVTDNFQNRVPKF</sequence>
<evidence type="ECO:0000256" key="1">
    <source>
        <dbReference type="SAM" id="Phobius"/>
    </source>
</evidence>